<dbReference type="OrthoDB" id="2649at2759"/>
<evidence type="ECO:0000256" key="4">
    <source>
        <dbReference type="ARBA" id="ARBA00022741"/>
    </source>
</evidence>
<feature type="compositionally biased region" description="Basic residues" evidence="10">
    <location>
        <begin position="639"/>
        <end position="654"/>
    </location>
</feature>
<accession>A0A9K3KTY7</accession>
<feature type="region of interest" description="Disordered" evidence="10">
    <location>
        <begin position="244"/>
        <end position="263"/>
    </location>
</feature>
<dbReference type="PANTHER" id="PTHR47634:SF9">
    <property type="entry name" value="PROTEIN KINASE DOMAIN-CONTAINING PROTEIN-RELATED"/>
    <property type="match status" value="1"/>
</dbReference>
<comment type="catalytic activity">
    <reaction evidence="8">
        <text>L-seryl-[protein] + ATP = O-phospho-L-seryl-[protein] + ADP + H(+)</text>
        <dbReference type="Rhea" id="RHEA:17989"/>
        <dbReference type="Rhea" id="RHEA-COMP:9863"/>
        <dbReference type="Rhea" id="RHEA-COMP:11604"/>
        <dbReference type="ChEBI" id="CHEBI:15378"/>
        <dbReference type="ChEBI" id="CHEBI:29999"/>
        <dbReference type="ChEBI" id="CHEBI:30616"/>
        <dbReference type="ChEBI" id="CHEBI:83421"/>
        <dbReference type="ChEBI" id="CHEBI:456216"/>
        <dbReference type="EC" id="2.7.11.1"/>
    </reaction>
</comment>
<feature type="compositionally biased region" description="Acidic residues" evidence="10">
    <location>
        <begin position="662"/>
        <end position="685"/>
    </location>
</feature>
<evidence type="ECO:0000313" key="12">
    <source>
        <dbReference type="EMBL" id="KAG7349506.1"/>
    </source>
</evidence>
<feature type="compositionally biased region" description="Acidic residues" evidence="10">
    <location>
        <begin position="390"/>
        <end position="402"/>
    </location>
</feature>
<comment type="caution">
    <text evidence="12">The sequence shown here is derived from an EMBL/GenBank/DDBJ whole genome shotgun (WGS) entry which is preliminary data.</text>
</comment>
<dbReference type="FunFam" id="1.10.510.10:FF:001654">
    <property type="entry name" value="SRSF protein kinase 3"/>
    <property type="match status" value="1"/>
</dbReference>
<evidence type="ECO:0000256" key="9">
    <source>
        <dbReference type="PROSITE-ProRule" id="PRU10141"/>
    </source>
</evidence>
<dbReference type="GO" id="GO:0050684">
    <property type="term" value="P:regulation of mRNA processing"/>
    <property type="evidence" value="ECO:0007669"/>
    <property type="project" value="TreeGrafter"/>
</dbReference>
<name>A0A9K3KTY7_9STRA</name>
<dbReference type="PROSITE" id="PS50011">
    <property type="entry name" value="PROTEIN_KINASE_DOM"/>
    <property type="match status" value="1"/>
</dbReference>
<feature type="compositionally biased region" description="Basic and acidic residues" evidence="10">
    <location>
        <begin position="1047"/>
        <end position="1060"/>
    </location>
</feature>
<feature type="compositionally biased region" description="Acidic residues" evidence="10">
    <location>
        <begin position="348"/>
        <end position="378"/>
    </location>
</feature>
<evidence type="ECO:0000256" key="5">
    <source>
        <dbReference type="ARBA" id="ARBA00022777"/>
    </source>
</evidence>
<evidence type="ECO:0000256" key="2">
    <source>
        <dbReference type="ARBA" id="ARBA00022527"/>
    </source>
</evidence>
<evidence type="ECO:0000256" key="8">
    <source>
        <dbReference type="ARBA" id="ARBA00048679"/>
    </source>
</evidence>
<keyword evidence="5 12" id="KW-0418">Kinase</keyword>
<dbReference type="Proteomes" id="UP000693970">
    <property type="component" value="Unassembled WGS sequence"/>
</dbReference>
<reference evidence="12" key="1">
    <citation type="journal article" date="2021" name="Sci. Rep.">
        <title>Diploid genomic architecture of Nitzschia inconspicua, an elite biomass production diatom.</title>
        <authorList>
            <person name="Oliver A."/>
            <person name="Podell S."/>
            <person name="Pinowska A."/>
            <person name="Traller J.C."/>
            <person name="Smith S.R."/>
            <person name="McClure R."/>
            <person name="Beliaev A."/>
            <person name="Bohutskyi P."/>
            <person name="Hill E.A."/>
            <person name="Rabines A."/>
            <person name="Zheng H."/>
            <person name="Allen L.Z."/>
            <person name="Kuo A."/>
            <person name="Grigoriev I.V."/>
            <person name="Allen A.E."/>
            <person name="Hazlebeck D."/>
            <person name="Allen E.E."/>
        </authorList>
    </citation>
    <scope>NUCLEOTIDE SEQUENCE</scope>
    <source>
        <strain evidence="12">Hildebrandi</strain>
    </source>
</reference>
<keyword evidence="6 9" id="KW-0067">ATP-binding</keyword>
<dbReference type="PROSITE" id="PS00107">
    <property type="entry name" value="PROTEIN_KINASE_ATP"/>
    <property type="match status" value="1"/>
</dbReference>
<dbReference type="PANTHER" id="PTHR47634">
    <property type="entry name" value="PROTEIN KINASE DOMAIN-CONTAINING PROTEIN-RELATED"/>
    <property type="match status" value="1"/>
</dbReference>
<feature type="region of interest" description="Disordered" evidence="10">
    <location>
        <begin position="628"/>
        <end position="687"/>
    </location>
</feature>
<dbReference type="GO" id="GO:0004674">
    <property type="term" value="F:protein serine/threonine kinase activity"/>
    <property type="evidence" value="ECO:0007669"/>
    <property type="project" value="UniProtKB-KW"/>
</dbReference>
<evidence type="ECO:0000256" key="1">
    <source>
        <dbReference type="ARBA" id="ARBA00012513"/>
    </source>
</evidence>
<dbReference type="InterPro" id="IPR051334">
    <property type="entry name" value="SRPK"/>
</dbReference>
<dbReference type="SMART" id="SM00220">
    <property type="entry name" value="S_TKc"/>
    <property type="match status" value="1"/>
</dbReference>
<feature type="compositionally biased region" description="Polar residues" evidence="10">
    <location>
        <begin position="248"/>
        <end position="259"/>
    </location>
</feature>
<dbReference type="InterPro" id="IPR008271">
    <property type="entry name" value="Ser/Thr_kinase_AS"/>
</dbReference>
<organism evidence="12 13">
    <name type="scientific">Nitzschia inconspicua</name>
    <dbReference type="NCBI Taxonomy" id="303405"/>
    <lineage>
        <taxon>Eukaryota</taxon>
        <taxon>Sar</taxon>
        <taxon>Stramenopiles</taxon>
        <taxon>Ochrophyta</taxon>
        <taxon>Bacillariophyta</taxon>
        <taxon>Bacillariophyceae</taxon>
        <taxon>Bacillariophycidae</taxon>
        <taxon>Bacillariales</taxon>
        <taxon>Bacillariaceae</taxon>
        <taxon>Nitzschia</taxon>
    </lineage>
</organism>
<proteinExistence type="predicted"/>
<evidence type="ECO:0000313" key="13">
    <source>
        <dbReference type="Proteomes" id="UP000693970"/>
    </source>
</evidence>
<comment type="catalytic activity">
    <reaction evidence="7">
        <text>L-threonyl-[protein] + ATP = O-phospho-L-threonyl-[protein] + ADP + H(+)</text>
        <dbReference type="Rhea" id="RHEA:46608"/>
        <dbReference type="Rhea" id="RHEA-COMP:11060"/>
        <dbReference type="Rhea" id="RHEA-COMP:11605"/>
        <dbReference type="ChEBI" id="CHEBI:15378"/>
        <dbReference type="ChEBI" id="CHEBI:30013"/>
        <dbReference type="ChEBI" id="CHEBI:30616"/>
        <dbReference type="ChEBI" id="CHEBI:61977"/>
        <dbReference type="ChEBI" id="CHEBI:456216"/>
        <dbReference type="EC" id="2.7.11.1"/>
    </reaction>
</comment>
<dbReference type="PROSITE" id="PS00108">
    <property type="entry name" value="PROTEIN_KINASE_ST"/>
    <property type="match status" value="1"/>
</dbReference>
<evidence type="ECO:0000256" key="6">
    <source>
        <dbReference type="ARBA" id="ARBA00022840"/>
    </source>
</evidence>
<gene>
    <name evidence="12" type="ORF">IV203_012103</name>
</gene>
<evidence type="ECO:0000256" key="7">
    <source>
        <dbReference type="ARBA" id="ARBA00047899"/>
    </source>
</evidence>
<dbReference type="InterPro" id="IPR000719">
    <property type="entry name" value="Prot_kinase_dom"/>
</dbReference>
<evidence type="ECO:0000259" key="11">
    <source>
        <dbReference type="PROSITE" id="PS50011"/>
    </source>
</evidence>
<feature type="compositionally biased region" description="Polar residues" evidence="10">
    <location>
        <begin position="294"/>
        <end position="303"/>
    </location>
</feature>
<sequence length="1249" mass="137994">MNVFPDPAEIVVDGGPIPAAADIAPDGGDGGAAAAVGGHVALNNVRDGTIEFHGGQGNEAALPERVETGAGYTLHMYGGGFHRVSADWRFPRCGVQDLWRQWWIGDTVRLVPPLRSLGHGDVKHLDNVPLADDEMHGRTGGYGARRRLSKKTLCDMRFLMNWMTERVEAAGHSENNTTISAVDRMFLSIAHLFADGARDSQKRWTSIVHTMDLNLFKKKRNATGTDSAIPVDSPGTEEEVVDKIAAGPSSNLKRGTGSTSRHEYIDSSGGMDIIVDSDEEAEIFDDDDEDDTTGVATRSTSGEESAGLNYQGMLAAGASAIVAPMKQVINATSRDEEDTRGSDHSAGDSDDDEEDDDHDDDDDDSTDSDDGDDDDEASEDKRDDKNGSDSGEDYTDDEDEGEDGYKPGGYHRVKIGEVYNQRYVVIKKLGWGHFSTVWMVKDRKAVQNNQKEQFFALKVQKSAEHYTEAAMDEVELLDCIHKERNKQQSLPKGQKDEDGVPAGEMAEYSRYVATLHDHFFHNGPNGRHMCMVFSMLGCNLLSVIKAFNYRGIPIPVVKNMIRGCCKGLDFLHRKCQIIHTDLKPENCLLLYEAGDDLSSSMARLAIDDQNGVHPSLEQSIMEIEQALKNPNLSQDDRKKLKRKLKKKRQKRKKVVGSASEADTGDDDEDHEDDGDDEEEDDEDGDAATASSFLSDFEMTRIMGDASNIASPRIGDDGIFPDSGSVRRRLKHSPFVTANFGHRSEQADVKLMGLLQTLIDVKRLSTKDLVAALSSATQEGGGGISEISFTIRAFTPEEELADGVSAALGGVAWEMSSDKSSREWRVQISAPSGRKNHVVNDPSTCFELIQRCRNKLEPEVKQTFSDLALLIGDNFSGEGDKDAIPTKNANRALPYSLFKVKFPVKSTYTVLSFLESRLHGVVFLCYKKDEGKPLLDNILFGPSRDLICDHPLAMRSKGDDGSNGSSVAAASIFGFDLRQVKDFRALPSLKDDGSASLDLDSPSLDKVLGWWIARHPIKDRVRSFSGIEASSDLAKSLGLNEVKENRHLSESGYREGGKGGKYDASSASHPKTSPPDLKDADALMKTKSVIVDLGNACWTHRHFSEDIQTRQYRAPEVLIGSKYDTSADIWSLGCMTFELLTGDLLFDPRAGDDYDRDEDHLAMFQELLGRMPKRLAVEGKYSKQFFDKKGNLKHIKTLKFWPIQDVLVEKYHFAKDDADAIADFMRPLLDFDPKTRATALDALRHEWLKE</sequence>
<feature type="compositionally biased region" description="Acidic residues" evidence="10">
    <location>
        <begin position="283"/>
        <end position="292"/>
    </location>
</feature>
<dbReference type="AlphaFoldDB" id="A0A9K3KTY7"/>
<evidence type="ECO:0000256" key="3">
    <source>
        <dbReference type="ARBA" id="ARBA00022679"/>
    </source>
</evidence>
<dbReference type="EMBL" id="JAGRRH010000019">
    <property type="protein sequence ID" value="KAG7349506.1"/>
    <property type="molecule type" value="Genomic_DNA"/>
</dbReference>
<keyword evidence="2" id="KW-0723">Serine/threonine-protein kinase</keyword>
<dbReference type="EC" id="2.7.11.1" evidence="1"/>
<dbReference type="Pfam" id="PF00069">
    <property type="entry name" value="Pkinase"/>
    <property type="match status" value="1"/>
</dbReference>
<evidence type="ECO:0000256" key="10">
    <source>
        <dbReference type="SAM" id="MobiDB-lite"/>
    </source>
</evidence>
<reference evidence="12" key="2">
    <citation type="submission" date="2021-04" db="EMBL/GenBank/DDBJ databases">
        <authorList>
            <person name="Podell S."/>
        </authorList>
    </citation>
    <scope>NUCLEOTIDE SEQUENCE</scope>
    <source>
        <strain evidence="12">Hildebrandi</strain>
    </source>
</reference>
<dbReference type="GO" id="GO:0000245">
    <property type="term" value="P:spliceosomal complex assembly"/>
    <property type="evidence" value="ECO:0007669"/>
    <property type="project" value="TreeGrafter"/>
</dbReference>
<feature type="region of interest" description="Disordered" evidence="10">
    <location>
        <begin position="283"/>
        <end position="305"/>
    </location>
</feature>
<keyword evidence="13" id="KW-1185">Reference proteome</keyword>
<feature type="compositionally biased region" description="Basic and acidic residues" evidence="10">
    <location>
        <begin position="333"/>
        <end position="347"/>
    </location>
</feature>
<dbReference type="GO" id="GO:0005524">
    <property type="term" value="F:ATP binding"/>
    <property type="evidence" value="ECO:0007669"/>
    <property type="project" value="UniProtKB-UniRule"/>
</dbReference>
<protein>
    <recommendedName>
        <fullName evidence="1">non-specific serine/threonine protein kinase</fullName>
        <ecNumber evidence="1">2.7.11.1</ecNumber>
    </recommendedName>
</protein>
<dbReference type="InterPro" id="IPR017441">
    <property type="entry name" value="Protein_kinase_ATP_BS"/>
</dbReference>
<feature type="binding site" evidence="9">
    <location>
        <position position="458"/>
    </location>
    <ligand>
        <name>ATP</name>
        <dbReference type="ChEBI" id="CHEBI:30616"/>
    </ligand>
</feature>
<feature type="region of interest" description="Disordered" evidence="10">
    <location>
        <begin position="1047"/>
        <end position="1078"/>
    </location>
</feature>
<feature type="region of interest" description="Disordered" evidence="10">
    <location>
        <begin position="332"/>
        <end position="410"/>
    </location>
</feature>
<keyword evidence="4 9" id="KW-0547">Nucleotide-binding</keyword>
<keyword evidence="3" id="KW-0808">Transferase</keyword>
<feature type="domain" description="Protein kinase" evidence="11">
    <location>
        <begin position="423"/>
        <end position="1247"/>
    </location>
</feature>